<feature type="transmembrane region" description="Helical" evidence="8">
    <location>
        <begin position="199"/>
        <end position="216"/>
    </location>
</feature>
<protein>
    <recommendedName>
        <fullName evidence="8">Probable membrane transporter protein</fullName>
    </recommendedName>
</protein>
<dbReference type="EMBL" id="AGUF01000087">
    <property type="protein sequence ID" value="EHK63115.1"/>
    <property type="molecule type" value="Genomic_DNA"/>
</dbReference>
<feature type="transmembrane region" description="Helical" evidence="8">
    <location>
        <begin position="29"/>
        <end position="59"/>
    </location>
</feature>
<proteinExistence type="inferred from homology"/>
<dbReference type="eggNOG" id="COG0730">
    <property type="taxonomic scope" value="Bacteria"/>
</dbReference>
<feature type="transmembrane region" description="Helical" evidence="8">
    <location>
        <begin position="132"/>
        <end position="149"/>
    </location>
</feature>
<keyword evidence="3" id="KW-0813">Transport</keyword>
<dbReference type="Proteomes" id="UP000003113">
    <property type="component" value="Unassembled WGS sequence"/>
</dbReference>
<keyword evidence="6 8" id="KW-1133">Transmembrane helix</keyword>
<dbReference type="Pfam" id="PF01925">
    <property type="entry name" value="TauE"/>
    <property type="match status" value="1"/>
</dbReference>
<comment type="caution">
    <text evidence="9">The sequence shown here is derived from an EMBL/GenBank/DDBJ whole genome shotgun (WGS) entry which is preliminary data.</text>
</comment>
<gene>
    <name evidence="9" type="ORF">KYC_26857</name>
</gene>
<evidence type="ECO:0000256" key="5">
    <source>
        <dbReference type="ARBA" id="ARBA00022692"/>
    </source>
</evidence>
<evidence type="ECO:0000256" key="7">
    <source>
        <dbReference type="ARBA" id="ARBA00023136"/>
    </source>
</evidence>
<evidence type="ECO:0000313" key="10">
    <source>
        <dbReference type="Proteomes" id="UP000003113"/>
    </source>
</evidence>
<evidence type="ECO:0000256" key="2">
    <source>
        <dbReference type="ARBA" id="ARBA00009142"/>
    </source>
</evidence>
<sequence>MSIYQHLLFLACVALATYAQTMTGFAFGLVLLGLSGVFQLASVSEVANVVSVLSLVNAAVTLARAKPQVNWSLLTPAAISSLAGVAVGVAALTWISGSMAVLLQLLLGITILACAILLVARSQPLAQLSSRASCMFFGGVSGVLGGLFSSAGPPMVYHLYRQPLPLATIRNSLLILFSLNATVRLALVTGQGAFMASSFWLSLQALPVVIGVTWMARRYSTENSMKTVKRMVFVLLLAAGLGLIVPASRMLAAG</sequence>
<dbReference type="PANTHER" id="PTHR30269">
    <property type="entry name" value="TRANSMEMBRANE PROTEIN YFCA"/>
    <property type="match status" value="1"/>
</dbReference>
<organism evidence="9 10">
    <name type="scientific">Achromobacter arsenitoxydans SY8</name>
    <dbReference type="NCBI Taxonomy" id="477184"/>
    <lineage>
        <taxon>Bacteria</taxon>
        <taxon>Pseudomonadati</taxon>
        <taxon>Pseudomonadota</taxon>
        <taxon>Betaproteobacteria</taxon>
        <taxon>Burkholderiales</taxon>
        <taxon>Alcaligenaceae</taxon>
        <taxon>Achromobacter</taxon>
    </lineage>
</organism>
<evidence type="ECO:0000256" key="4">
    <source>
        <dbReference type="ARBA" id="ARBA00022475"/>
    </source>
</evidence>
<dbReference type="RefSeq" id="WP_008168314.1">
    <property type="nucleotide sequence ID" value="NZ_AGUF01000087.1"/>
</dbReference>
<comment type="subcellular location">
    <subcellularLocation>
        <location evidence="1 8">Cell membrane</location>
        <topology evidence="1 8">Multi-pass membrane protein</topology>
    </subcellularLocation>
</comment>
<feature type="transmembrane region" description="Helical" evidence="8">
    <location>
        <begin position="71"/>
        <end position="95"/>
    </location>
</feature>
<evidence type="ECO:0000256" key="1">
    <source>
        <dbReference type="ARBA" id="ARBA00004651"/>
    </source>
</evidence>
<dbReference type="STRING" id="477184.KYC_26857"/>
<keyword evidence="5 8" id="KW-0812">Transmembrane</keyword>
<accession>H0FF07</accession>
<dbReference type="PATRIC" id="fig|477184.5.peg.5269"/>
<dbReference type="AlphaFoldDB" id="H0FF07"/>
<feature type="transmembrane region" description="Helical" evidence="8">
    <location>
        <begin position="101"/>
        <end position="120"/>
    </location>
</feature>
<feature type="transmembrane region" description="Helical" evidence="8">
    <location>
        <begin position="231"/>
        <end position="252"/>
    </location>
</feature>
<dbReference type="InterPro" id="IPR052017">
    <property type="entry name" value="TSUP"/>
</dbReference>
<evidence type="ECO:0000313" key="9">
    <source>
        <dbReference type="EMBL" id="EHK63115.1"/>
    </source>
</evidence>
<reference evidence="9 10" key="1">
    <citation type="journal article" date="2012" name="J. Bacteriol.">
        <title>Genome sequence of the highly efficient arsenite-oxidizing bacterium Achromobacter arsenitoxydans SY8.</title>
        <authorList>
            <person name="Li X."/>
            <person name="Hu Y."/>
            <person name="Gong J."/>
            <person name="Lin Y."/>
            <person name="Johnstone L."/>
            <person name="Rensing C."/>
            <person name="Wang G."/>
        </authorList>
    </citation>
    <scope>NUCLEOTIDE SEQUENCE [LARGE SCALE GENOMIC DNA]</scope>
    <source>
        <strain evidence="9 10">SY8</strain>
    </source>
</reference>
<keyword evidence="10" id="KW-1185">Reference proteome</keyword>
<evidence type="ECO:0000256" key="8">
    <source>
        <dbReference type="RuleBase" id="RU363041"/>
    </source>
</evidence>
<dbReference type="PANTHER" id="PTHR30269:SF37">
    <property type="entry name" value="MEMBRANE TRANSPORTER PROTEIN"/>
    <property type="match status" value="1"/>
</dbReference>
<evidence type="ECO:0000256" key="3">
    <source>
        <dbReference type="ARBA" id="ARBA00022448"/>
    </source>
</evidence>
<comment type="similarity">
    <text evidence="2 8">Belongs to the 4-toluene sulfonate uptake permease (TSUP) (TC 2.A.102) family.</text>
</comment>
<dbReference type="InterPro" id="IPR002781">
    <property type="entry name" value="TM_pro_TauE-like"/>
</dbReference>
<keyword evidence="7 8" id="KW-0472">Membrane</keyword>
<dbReference type="OrthoDB" id="7029178at2"/>
<evidence type="ECO:0000256" key="6">
    <source>
        <dbReference type="ARBA" id="ARBA00022989"/>
    </source>
</evidence>
<keyword evidence="4 8" id="KW-1003">Cell membrane</keyword>
<dbReference type="GO" id="GO:0005886">
    <property type="term" value="C:plasma membrane"/>
    <property type="evidence" value="ECO:0007669"/>
    <property type="project" value="UniProtKB-SubCell"/>
</dbReference>
<name>H0FF07_9BURK</name>